<reference evidence="1 2" key="1">
    <citation type="submission" date="2023-07" db="EMBL/GenBank/DDBJ databases">
        <title>Genomic Encyclopedia of Type Strains, Phase IV (KMG-IV): sequencing the most valuable type-strain genomes for metagenomic binning, comparative biology and taxonomic classification.</title>
        <authorList>
            <person name="Goeker M."/>
        </authorList>
    </citation>
    <scope>NUCLEOTIDE SEQUENCE [LARGE SCALE GENOMIC DNA]</scope>
    <source>
        <strain evidence="1 2">DSM 1111</strain>
    </source>
</reference>
<proteinExistence type="predicted"/>
<comment type="caution">
    <text evidence="1">The sequence shown here is derived from an EMBL/GenBank/DDBJ whole genome shotgun (WGS) entry which is preliminary data.</text>
</comment>
<dbReference type="RefSeq" id="WP_307374746.1">
    <property type="nucleotide sequence ID" value="NZ_JAUSUW010000010.1"/>
</dbReference>
<dbReference type="EMBL" id="JAUSUW010000010">
    <property type="protein sequence ID" value="MDQ0422308.1"/>
    <property type="molecule type" value="Genomic_DNA"/>
</dbReference>
<dbReference type="Proteomes" id="UP001238496">
    <property type="component" value="Unassembled WGS sequence"/>
</dbReference>
<organism evidence="1 2">
    <name type="scientific">Peteryoungia aggregata LMG 23059</name>
    <dbReference type="NCBI Taxonomy" id="1368425"/>
    <lineage>
        <taxon>Bacteria</taxon>
        <taxon>Pseudomonadati</taxon>
        <taxon>Pseudomonadota</taxon>
        <taxon>Alphaproteobacteria</taxon>
        <taxon>Hyphomicrobiales</taxon>
        <taxon>Rhizobiaceae</taxon>
        <taxon>Peteryoungia</taxon>
    </lineage>
</organism>
<accession>A0ABU0GAI2</accession>
<name>A0ABU0GAI2_9HYPH</name>
<keyword evidence="2" id="KW-1185">Reference proteome</keyword>
<protein>
    <submittedName>
        <fullName evidence="1">Uncharacterized protein</fullName>
    </submittedName>
</protein>
<sequence>MVRLDPQSPAVRTISQWQAAAPALGVRTWQGAMRRSALANGQAIAMLSTDGAIIMDRDESSATRTSTRVLAPSEVRWMRP</sequence>
<evidence type="ECO:0000313" key="2">
    <source>
        <dbReference type="Proteomes" id="UP001238496"/>
    </source>
</evidence>
<evidence type="ECO:0000313" key="1">
    <source>
        <dbReference type="EMBL" id="MDQ0422308.1"/>
    </source>
</evidence>
<gene>
    <name evidence="1" type="ORF">J2045_003356</name>
</gene>